<dbReference type="InterPro" id="IPR001789">
    <property type="entry name" value="Sig_transdc_resp-reg_receiver"/>
</dbReference>
<dbReference type="RefSeq" id="WP_019599000.1">
    <property type="nucleotide sequence ID" value="NZ_FNQC01000012.1"/>
</dbReference>
<feature type="modified residue" description="4-aspartylphosphate" evidence="3">
    <location>
        <position position="57"/>
    </location>
</feature>
<protein>
    <submittedName>
        <fullName evidence="5">Response regulator receiver domain-containing protein</fullName>
    </submittedName>
</protein>
<dbReference type="PANTHER" id="PTHR44591">
    <property type="entry name" value="STRESS RESPONSE REGULATOR PROTEIN 1"/>
    <property type="match status" value="1"/>
</dbReference>
<dbReference type="PROSITE" id="PS50110">
    <property type="entry name" value="RESPONSE_REGULATORY"/>
    <property type="match status" value="1"/>
</dbReference>
<dbReference type="Proteomes" id="UP000199663">
    <property type="component" value="Unassembled WGS sequence"/>
</dbReference>
<gene>
    <name evidence="5" type="ORF">SAMN05444412_112105</name>
</gene>
<dbReference type="CDD" id="cd00156">
    <property type="entry name" value="REC"/>
    <property type="match status" value="1"/>
</dbReference>
<sequence>MESGKTIKVFLVDDDTLFLKSLEIQFKKLGGFEVSTFESGSLCIANLNQNPDVIILDYHLDSIDKEAMNGIETLDKIKEIQPKLPVVMLSSQDKIEVAINCMHHHAHDYITKSETSFIRIQKNIDRIFSYQKIEKQLNWYMDRM</sequence>
<proteinExistence type="predicted"/>
<evidence type="ECO:0000256" key="2">
    <source>
        <dbReference type="ARBA" id="ARBA00023012"/>
    </source>
</evidence>
<keyword evidence="2" id="KW-0902">Two-component regulatory system</keyword>
<dbReference type="InterPro" id="IPR050595">
    <property type="entry name" value="Bact_response_regulator"/>
</dbReference>
<dbReference type="Pfam" id="PF00072">
    <property type="entry name" value="Response_reg"/>
    <property type="match status" value="1"/>
</dbReference>
<reference evidence="5 6" key="1">
    <citation type="submission" date="2016-10" db="EMBL/GenBank/DDBJ databases">
        <authorList>
            <person name="Varghese N."/>
            <person name="Submissions S."/>
        </authorList>
    </citation>
    <scope>NUCLEOTIDE SEQUENCE [LARGE SCALE GENOMIC DNA]</scope>
    <source>
        <strain evidence="5 6">DSM 17997</strain>
    </source>
</reference>
<keyword evidence="6" id="KW-1185">Reference proteome</keyword>
<accession>A0A1H3SNZ1</accession>
<name>A0A1H3SNZ1_9BACT</name>
<evidence type="ECO:0000256" key="3">
    <source>
        <dbReference type="PROSITE-ProRule" id="PRU00169"/>
    </source>
</evidence>
<dbReference type="SUPFAM" id="SSF52172">
    <property type="entry name" value="CheY-like"/>
    <property type="match status" value="1"/>
</dbReference>
<dbReference type="Gene3D" id="3.40.50.2300">
    <property type="match status" value="1"/>
</dbReference>
<organism evidence="5 6">
    <name type="scientific">Rhodonellum ikkaensis</name>
    <dbReference type="NCBI Taxonomy" id="336829"/>
    <lineage>
        <taxon>Bacteria</taxon>
        <taxon>Pseudomonadati</taxon>
        <taxon>Bacteroidota</taxon>
        <taxon>Cytophagia</taxon>
        <taxon>Cytophagales</taxon>
        <taxon>Cytophagaceae</taxon>
        <taxon>Rhodonellum</taxon>
    </lineage>
</organism>
<evidence type="ECO:0000313" key="6">
    <source>
        <dbReference type="Proteomes" id="UP000199663"/>
    </source>
</evidence>
<keyword evidence="1 3" id="KW-0597">Phosphoprotein</keyword>
<dbReference type="InterPro" id="IPR011006">
    <property type="entry name" value="CheY-like_superfamily"/>
</dbReference>
<evidence type="ECO:0000259" key="4">
    <source>
        <dbReference type="PROSITE" id="PS50110"/>
    </source>
</evidence>
<feature type="domain" description="Response regulatory" evidence="4">
    <location>
        <begin position="8"/>
        <end position="127"/>
    </location>
</feature>
<dbReference type="SMART" id="SM00448">
    <property type="entry name" value="REC"/>
    <property type="match status" value="1"/>
</dbReference>
<evidence type="ECO:0000313" key="5">
    <source>
        <dbReference type="EMBL" id="SDZ39275.1"/>
    </source>
</evidence>
<evidence type="ECO:0000256" key="1">
    <source>
        <dbReference type="ARBA" id="ARBA00022553"/>
    </source>
</evidence>
<dbReference type="PANTHER" id="PTHR44591:SF14">
    <property type="entry name" value="PROTEIN PILG"/>
    <property type="match status" value="1"/>
</dbReference>
<comment type="caution">
    <text evidence="5">The sequence shown here is derived from an EMBL/GenBank/DDBJ whole genome shotgun (WGS) entry which is preliminary data.</text>
</comment>
<dbReference type="EMBL" id="FNQC01000012">
    <property type="protein sequence ID" value="SDZ39275.1"/>
    <property type="molecule type" value="Genomic_DNA"/>
</dbReference>